<comment type="catalytic activity">
    <reaction evidence="1 11">
        <text>5-(2-hydroxyethyl)-4-methylthiazole + ATP = 4-methyl-5-(2-phosphooxyethyl)-thiazole + ADP + H(+)</text>
        <dbReference type="Rhea" id="RHEA:24212"/>
        <dbReference type="ChEBI" id="CHEBI:15378"/>
        <dbReference type="ChEBI" id="CHEBI:17957"/>
        <dbReference type="ChEBI" id="CHEBI:30616"/>
        <dbReference type="ChEBI" id="CHEBI:58296"/>
        <dbReference type="ChEBI" id="CHEBI:456216"/>
        <dbReference type="EC" id="2.7.1.50"/>
    </reaction>
</comment>
<dbReference type="GO" id="GO:0009229">
    <property type="term" value="P:thiamine diphosphate biosynthetic process"/>
    <property type="evidence" value="ECO:0007669"/>
    <property type="project" value="UniProtKB-UniRule"/>
</dbReference>
<sequence>MKRDLWDKVRAERPLIHNITNIVVANFSANGLLAVGASPVMASAVEEVAEMATVSDALVLNIGTLDASTEATMIRAGQAANAAGRPVVFDPVGVGATSFRRQVATTILAQVQVTVIRGNAGEMATLIDRTAHTRGVDAGEALHDVTHIAREAAKRYRCVVAVTGETDVVSDGDVTIEIKGGTEVMTRTTGTGCLLSAVVGAFLAVESDAMTATSTALAGYARCGELATMRAEGSGDFPIHFLNELGKMTAVELPSDRIEVVS</sequence>
<feature type="binding site" evidence="11">
    <location>
        <position position="117"/>
    </location>
    <ligand>
        <name>ATP</name>
        <dbReference type="ChEBI" id="CHEBI:30616"/>
    </ligand>
</feature>
<organism evidence="12 13">
    <name type="scientific">Exiguobacterium aurantiacum</name>
    <dbReference type="NCBI Taxonomy" id="33987"/>
    <lineage>
        <taxon>Bacteria</taxon>
        <taxon>Bacillati</taxon>
        <taxon>Bacillota</taxon>
        <taxon>Bacilli</taxon>
        <taxon>Bacillales</taxon>
        <taxon>Bacillales Family XII. Incertae Sedis</taxon>
        <taxon>Exiguobacterium</taxon>
    </lineage>
</organism>
<keyword evidence="10 11" id="KW-0784">Thiamine biosynthesis</keyword>
<dbReference type="Pfam" id="PF02110">
    <property type="entry name" value="HK"/>
    <property type="match status" value="1"/>
</dbReference>
<dbReference type="GO" id="GO:0000287">
    <property type="term" value="F:magnesium ion binding"/>
    <property type="evidence" value="ECO:0007669"/>
    <property type="project" value="UniProtKB-UniRule"/>
</dbReference>
<dbReference type="PIRSF" id="PIRSF000513">
    <property type="entry name" value="Thz_kinase"/>
    <property type="match status" value="1"/>
</dbReference>
<accession>A0A377FQD2</accession>
<evidence type="ECO:0000256" key="2">
    <source>
        <dbReference type="ARBA" id="ARBA00001946"/>
    </source>
</evidence>
<dbReference type="CDD" id="cd01170">
    <property type="entry name" value="THZ_kinase"/>
    <property type="match status" value="1"/>
</dbReference>
<dbReference type="Gene3D" id="3.40.1190.20">
    <property type="match status" value="1"/>
</dbReference>
<keyword evidence="4 11" id="KW-0808">Transferase</keyword>
<name>A0A377FQD2_9BACL</name>
<dbReference type="InterPro" id="IPR029056">
    <property type="entry name" value="Ribokinase-like"/>
</dbReference>
<feature type="binding site" evidence="11">
    <location>
        <position position="190"/>
    </location>
    <ligand>
        <name>substrate</name>
    </ligand>
</feature>
<evidence type="ECO:0000256" key="8">
    <source>
        <dbReference type="ARBA" id="ARBA00022840"/>
    </source>
</evidence>
<dbReference type="UniPathway" id="UPA00060">
    <property type="reaction ID" value="UER00139"/>
</dbReference>
<dbReference type="EC" id="2.7.1.50" evidence="11"/>
<dbReference type="AlphaFoldDB" id="A0A377FQD2"/>
<evidence type="ECO:0000256" key="3">
    <source>
        <dbReference type="ARBA" id="ARBA00004868"/>
    </source>
</evidence>
<dbReference type="InterPro" id="IPR000417">
    <property type="entry name" value="Hyethyz_kinase"/>
</dbReference>
<evidence type="ECO:0000256" key="6">
    <source>
        <dbReference type="ARBA" id="ARBA00022741"/>
    </source>
</evidence>
<dbReference type="GO" id="GO:0004417">
    <property type="term" value="F:hydroxyethylthiazole kinase activity"/>
    <property type="evidence" value="ECO:0007669"/>
    <property type="project" value="UniProtKB-UniRule"/>
</dbReference>
<dbReference type="NCBIfam" id="TIGR00694">
    <property type="entry name" value="thiM"/>
    <property type="match status" value="1"/>
</dbReference>
<keyword evidence="9 11" id="KW-0460">Magnesium</keyword>
<comment type="cofactor">
    <cofactor evidence="2 11">
        <name>Mg(2+)</name>
        <dbReference type="ChEBI" id="CHEBI:18420"/>
    </cofactor>
</comment>
<dbReference type="STRING" id="1397694.GCA_000702585_00778"/>
<feature type="binding site" evidence="11">
    <location>
        <position position="41"/>
    </location>
    <ligand>
        <name>substrate</name>
    </ligand>
</feature>
<evidence type="ECO:0000256" key="5">
    <source>
        <dbReference type="ARBA" id="ARBA00022723"/>
    </source>
</evidence>
<evidence type="ECO:0000256" key="7">
    <source>
        <dbReference type="ARBA" id="ARBA00022777"/>
    </source>
</evidence>
<evidence type="ECO:0000256" key="11">
    <source>
        <dbReference type="HAMAP-Rule" id="MF_00228"/>
    </source>
</evidence>
<dbReference type="GO" id="GO:0005524">
    <property type="term" value="F:ATP binding"/>
    <property type="evidence" value="ECO:0007669"/>
    <property type="project" value="UniProtKB-UniRule"/>
</dbReference>
<evidence type="ECO:0000256" key="1">
    <source>
        <dbReference type="ARBA" id="ARBA00001771"/>
    </source>
</evidence>
<dbReference type="HAMAP" id="MF_00228">
    <property type="entry name" value="Thz_kinase"/>
    <property type="match status" value="1"/>
</dbReference>
<proteinExistence type="inferred from homology"/>
<comment type="function">
    <text evidence="11">Catalyzes the phosphorylation of the hydroxyl group of 4-methyl-5-beta-hydroxyethylthiazole (THZ).</text>
</comment>
<reference evidence="12 13" key="1">
    <citation type="submission" date="2018-06" db="EMBL/GenBank/DDBJ databases">
        <authorList>
            <consortium name="Pathogen Informatics"/>
            <person name="Doyle S."/>
        </authorList>
    </citation>
    <scope>NUCLEOTIDE SEQUENCE [LARGE SCALE GENOMIC DNA]</scope>
    <source>
        <strain evidence="12 13">NCTC13163</strain>
    </source>
</reference>
<evidence type="ECO:0000313" key="12">
    <source>
        <dbReference type="EMBL" id="STO06918.1"/>
    </source>
</evidence>
<feature type="binding site" evidence="11">
    <location>
        <position position="163"/>
    </location>
    <ligand>
        <name>ATP</name>
        <dbReference type="ChEBI" id="CHEBI:30616"/>
    </ligand>
</feature>
<protein>
    <recommendedName>
        <fullName evidence="11">Hydroxyethylthiazole kinase</fullName>
        <ecNumber evidence="11">2.7.1.50</ecNumber>
    </recommendedName>
    <alternativeName>
        <fullName evidence="11">4-methyl-5-beta-hydroxyethylthiazole kinase</fullName>
        <shortName evidence="11">TH kinase</shortName>
        <shortName evidence="11">Thz kinase</shortName>
    </alternativeName>
</protein>
<evidence type="ECO:0000256" key="4">
    <source>
        <dbReference type="ARBA" id="ARBA00022679"/>
    </source>
</evidence>
<dbReference type="RefSeq" id="WP_029334108.1">
    <property type="nucleotide sequence ID" value="NZ_UGGP01000001.1"/>
</dbReference>
<evidence type="ECO:0000256" key="9">
    <source>
        <dbReference type="ARBA" id="ARBA00022842"/>
    </source>
</evidence>
<dbReference type="EMBL" id="UGGP01000001">
    <property type="protein sequence ID" value="STO06918.1"/>
    <property type="molecule type" value="Genomic_DNA"/>
</dbReference>
<evidence type="ECO:0000313" key="13">
    <source>
        <dbReference type="Proteomes" id="UP000254060"/>
    </source>
</evidence>
<keyword evidence="7 11" id="KW-0418">Kinase</keyword>
<dbReference type="NCBIfam" id="NF006830">
    <property type="entry name" value="PRK09355.1"/>
    <property type="match status" value="1"/>
</dbReference>
<keyword evidence="8 11" id="KW-0067">ATP-binding</keyword>
<evidence type="ECO:0000256" key="10">
    <source>
        <dbReference type="ARBA" id="ARBA00022977"/>
    </source>
</evidence>
<dbReference type="OrthoDB" id="9778146at2"/>
<dbReference type="PRINTS" id="PR01099">
    <property type="entry name" value="HYETHTZKNASE"/>
</dbReference>
<gene>
    <name evidence="11 12" type="primary">thiM</name>
    <name evidence="12" type="ORF">NCTC13163_00259</name>
</gene>
<comment type="pathway">
    <text evidence="3 11">Cofactor biosynthesis; thiamine diphosphate biosynthesis; 4-methyl-5-(2-phosphoethyl)-thiazole from 5-(2-hydroxyethyl)-4-methylthiazole: step 1/1.</text>
</comment>
<dbReference type="SUPFAM" id="SSF53613">
    <property type="entry name" value="Ribokinase-like"/>
    <property type="match status" value="1"/>
</dbReference>
<keyword evidence="5 11" id="KW-0479">Metal-binding</keyword>
<dbReference type="GO" id="GO:0009228">
    <property type="term" value="P:thiamine biosynthetic process"/>
    <property type="evidence" value="ECO:0007669"/>
    <property type="project" value="UniProtKB-KW"/>
</dbReference>
<comment type="similarity">
    <text evidence="11">Belongs to the Thz kinase family.</text>
</comment>
<keyword evidence="6 11" id="KW-0547">Nucleotide-binding</keyword>
<dbReference type="Proteomes" id="UP000254060">
    <property type="component" value="Unassembled WGS sequence"/>
</dbReference>